<dbReference type="Proteomes" id="UP001500618">
    <property type="component" value="Unassembled WGS sequence"/>
</dbReference>
<feature type="transmembrane region" description="Helical" evidence="1">
    <location>
        <begin position="122"/>
        <end position="140"/>
    </location>
</feature>
<gene>
    <name evidence="2" type="ORF">GCM10009765_70030</name>
</gene>
<keyword evidence="1" id="KW-1133">Transmembrane helix</keyword>
<comment type="caution">
    <text evidence="2">The sequence shown here is derived from an EMBL/GenBank/DDBJ whole genome shotgun (WGS) entry which is preliminary data.</text>
</comment>
<evidence type="ECO:0000256" key="1">
    <source>
        <dbReference type="SAM" id="Phobius"/>
    </source>
</evidence>
<sequence length="152" mass="16256">MTVANVLIGLAVLAYLVFRQLQARPVKQKSNQIFLLVVAVYGLYSSAQVLQGHPLSPGGLGLVLVGLVLAGAFGLARALTVKLWRDGDQLMRQGTWLTASLWVIGVAVHLGIDVLAEKLGAPAGLGFASLPLYLAITWFVQRVVVNNRVRTA</sequence>
<evidence type="ECO:0000313" key="2">
    <source>
        <dbReference type="EMBL" id="GAA1710729.1"/>
    </source>
</evidence>
<proteinExistence type="predicted"/>
<accession>A0ABN2IS80</accession>
<reference evidence="2 3" key="1">
    <citation type="journal article" date="2019" name="Int. J. Syst. Evol. Microbiol.">
        <title>The Global Catalogue of Microorganisms (GCM) 10K type strain sequencing project: providing services to taxonomists for standard genome sequencing and annotation.</title>
        <authorList>
            <consortium name="The Broad Institute Genomics Platform"/>
            <consortium name="The Broad Institute Genome Sequencing Center for Infectious Disease"/>
            <person name="Wu L."/>
            <person name="Ma J."/>
        </authorList>
    </citation>
    <scope>NUCLEOTIDE SEQUENCE [LARGE SCALE GENOMIC DNA]</scope>
    <source>
        <strain evidence="2 3">JCM 14718</strain>
    </source>
</reference>
<organism evidence="2 3">
    <name type="scientific">Fodinicola feengrottensis</name>
    <dbReference type="NCBI Taxonomy" id="435914"/>
    <lineage>
        <taxon>Bacteria</taxon>
        <taxon>Bacillati</taxon>
        <taxon>Actinomycetota</taxon>
        <taxon>Actinomycetes</taxon>
        <taxon>Mycobacteriales</taxon>
        <taxon>Fodinicola</taxon>
    </lineage>
</organism>
<evidence type="ECO:0000313" key="3">
    <source>
        <dbReference type="Proteomes" id="UP001500618"/>
    </source>
</evidence>
<feature type="transmembrane region" description="Helical" evidence="1">
    <location>
        <begin position="96"/>
        <end position="116"/>
    </location>
</feature>
<dbReference type="EMBL" id="BAAANY010000036">
    <property type="protein sequence ID" value="GAA1710729.1"/>
    <property type="molecule type" value="Genomic_DNA"/>
</dbReference>
<feature type="transmembrane region" description="Helical" evidence="1">
    <location>
        <begin position="33"/>
        <end position="50"/>
    </location>
</feature>
<feature type="transmembrane region" description="Helical" evidence="1">
    <location>
        <begin position="6"/>
        <end position="21"/>
    </location>
</feature>
<evidence type="ECO:0008006" key="4">
    <source>
        <dbReference type="Google" id="ProtNLM"/>
    </source>
</evidence>
<feature type="transmembrane region" description="Helical" evidence="1">
    <location>
        <begin position="62"/>
        <end position="84"/>
    </location>
</feature>
<protein>
    <recommendedName>
        <fullName evidence="4">DUF1453 family protein</fullName>
    </recommendedName>
</protein>
<keyword evidence="1" id="KW-0812">Transmembrane</keyword>
<name>A0ABN2IS80_9ACTN</name>
<keyword evidence="1" id="KW-0472">Membrane</keyword>
<keyword evidence="3" id="KW-1185">Reference proteome</keyword>
<dbReference type="RefSeq" id="WP_344314427.1">
    <property type="nucleotide sequence ID" value="NZ_BAAANY010000036.1"/>
</dbReference>